<dbReference type="NCBIfam" id="TIGR01197">
    <property type="entry name" value="nramp"/>
    <property type="match status" value="1"/>
</dbReference>
<feature type="transmembrane region" description="Helical" evidence="6">
    <location>
        <begin position="590"/>
        <end position="614"/>
    </location>
</feature>
<feature type="transmembrane region" description="Helical" evidence="6">
    <location>
        <begin position="174"/>
        <end position="195"/>
    </location>
</feature>
<dbReference type="PANTHER" id="PTHR11706:SF101">
    <property type="entry name" value="MANGANESE TRANSPORTER SMF1"/>
    <property type="match status" value="1"/>
</dbReference>
<reference evidence="7" key="1">
    <citation type="submission" date="2020-10" db="EMBL/GenBank/DDBJ databases">
        <authorList>
            <person name="Kusch S."/>
        </authorList>
    </citation>
    <scope>NUCLEOTIDE SEQUENCE</scope>
    <source>
        <strain evidence="7">SwB9</strain>
    </source>
</reference>
<keyword evidence="3 6" id="KW-1133">Transmembrane helix</keyword>
<sequence>MNCPSRTDEPLEGDGYNQNPNALANDLTTREDLNGRANGRALRRSLEDEGLESINDLVDDTGDGKVTGGESRVGRGAGGERGGGGGGRGGDGKSGHVVGPTVEALDIRDQSSTRRGYERSCISISKDQLVKMKQVMVKFAKFVGPGFMVAVAYIDPGNYATDVAAGATYRFKLLFIVLMSNIFAIFLQSLCIKLGTVSGLNLAEACRAFLPKWLNIGLYILAEGAIIATDIAEVIGTAIAINLLIPQIPLVAGCALSILDVLILLAFYPGNGEMKRLRYFEMFVVALVLGVVICFCIQLSLIKDTSVGQVFKGYLPSKAIVQSKGLYQACGILGATVMPHSLYLGSGIVQPRLLDYDKKNNFVKKDFDLGTKEPYYPSLPAIKFCLKYSYAELAICLFTFALFVNSAILIVAGAALYNNPAAPDADLFGIYDLLVSSISKGAGTIFALALLLSGMSAGIVCTIAGQMVSEGALNWTIRPWLRRLLTRSLSITPSIIIAGAVGREGLSAALNASQVALSIVLPFVTAPLIYFTCRNKFMTVRCQNRNNFAEDDENTRGNVDGPVEIESVYENDGAGMGGETGEGTKMRNHWITAAVAAVIWTVMAAMNVANLVLLGKGDGA</sequence>
<dbReference type="Proteomes" id="UP000624404">
    <property type="component" value="Unassembled WGS sequence"/>
</dbReference>
<dbReference type="GO" id="GO:0005384">
    <property type="term" value="F:manganese ion transmembrane transporter activity"/>
    <property type="evidence" value="ECO:0007669"/>
    <property type="project" value="TreeGrafter"/>
</dbReference>
<evidence type="ECO:0000256" key="2">
    <source>
        <dbReference type="ARBA" id="ARBA00022692"/>
    </source>
</evidence>
<evidence type="ECO:0000256" key="4">
    <source>
        <dbReference type="ARBA" id="ARBA00023136"/>
    </source>
</evidence>
<name>A0A8H2VM17_9HELO</name>
<evidence type="ECO:0000256" key="6">
    <source>
        <dbReference type="SAM" id="Phobius"/>
    </source>
</evidence>
<dbReference type="GO" id="GO:0034755">
    <property type="term" value="P:iron ion transmembrane transport"/>
    <property type="evidence" value="ECO:0007669"/>
    <property type="project" value="TreeGrafter"/>
</dbReference>
<keyword evidence="8" id="KW-1185">Reference proteome</keyword>
<feature type="transmembrane region" description="Helical" evidence="6">
    <location>
        <begin position="508"/>
        <end position="531"/>
    </location>
</feature>
<feature type="transmembrane region" description="Helical" evidence="6">
    <location>
        <begin position="393"/>
        <end position="417"/>
    </location>
</feature>
<keyword evidence="2 6" id="KW-0812">Transmembrane</keyword>
<dbReference type="PRINTS" id="PR00447">
    <property type="entry name" value="NATRESASSCMP"/>
</dbReference>
<feature type="transmembrane region" description="Helical" evidence="6">
    <location>
        <begin position="437"/>
        <end position="463"/>
    </location>
</feature>
<comment type="caution">
    <text evidence="7">The sequence shown here is derived from an EMBL/GenBank/DDBJ whole genome shotgun (WGS) entry which is preliminary data.</text>
</comment>
<feature type="transmembrane region" description="Helical" evidence="6">
    <location>
        <begin position="326"/>
        <end position="349"/>
    </location>
</feature>
<organism evidence="7 8">
    <name type="scientific">Sclerotinia trifoliorum</name>
    <dbReference type="NCBI Taxonomy" id="28548"/>
    <lineage>
        <taxon>Eukaryota</taxon>
        <taxon>Fungi</taxon>
        <taxon>Dikarya</taxon>
        <taxon>Ascomycota</taxon>
        <taxon>Pezizomycotina</taxon>
        <taxon>Leotiomycetes</taxon>
        <taxon>Helotiales</taxon>
        <taxon>Sclerotiniaceae</taxon>
        <taxon>Sclerotinia</taxon>
    </lineage>
</organism>
<feature type="compositionally biased region" description="Gly residues" evidence="5">
    <location>
        <begin position="75"/>
        <end position="89"/>
    </location>
</feature>
<dbReference type="NCBIfam" id="NF037982">
    <property type="entry name" value="Nramp_1"/>
    <property type="match status" value="1"/>
</dbReference>
<evidence type="ECO:0000313" key="8">
    <source>
        <dbReference type="Proteomes" id="UP000624404"/>
    </source>
</evidence>
<dbReference type="GO" id="GO:0030026">
    <property type="term" value="P:intracellular manganese ion homeostasis"/>
    <property type="evidence" value="ECO:0007669"/>
    <property type="project" value="TreeGrafter"/>
</dbReference>
<gene>
    <name evidence="7" type="ORF">SCLTRI_LOCUS506</name>
</gene>
<feature type="transmembrane region" description="Helical" evidence="6">
    <location>
        <begin position="135"/>
        <end position="154"/>
    </location>
</feature>
<evidence type="ECO:0000313" key="7">
    <source>
        <dbReference type="EMBL" id="CAD6439866.1"/>
    </source>
</evidence>
<dbReference type="OrthoDB" id="409173at2759"/>
<accession>A0A8H2VM17</accession>
<feature type="transmembrane region" description="Helical" evidence="6">
    <location>
        <begin position="247"/>
        <end position="268"/>
    </location>
</feature>
<feature type="transmembrane region" description="Helical" evidence="6">
    <location>
        <begin position="216"/>
        <end position="241"/>
    </location>
</feature>
<feature type="transmembrane region" description="Helical" evidence="6">
    <location>
        <begin position="484"/>
        <end position="502"/>
    </location>
</feature>
<comment type="subcellular location">
    <subcellularLocation>
        <location evidence="1">Membrane</location>
        <topology evidence="1">Multi-pass membrane protein</topology>
    </subcellularLocation>
</comment>
<dbReference type="InterPro" id="IPR001046">
    <property type="entry name" value="NRAMP_fam"/>
</dbReference>
<feature type="transmembrane region" description="Helical" evidence="6">
    <location>
        <begin position="280"/>
        <end position="302"/>
    </location>
</feature>
<dbReference type="HAMAP" id="MF_00221">
    <property type="entry name" value="NRAMP"/>
    <property type="match status" value="1"/>
</dbReference>
<dbReference type="GO" id="GO:0015086">
    <property type="term" value="F:cadmium ion transmembrane transporter activity"/>
    <property type="evidence" value="ECO:0007669"/>
    <property type="project" value="TreeGrafter"/>
</dbReference>
<dbReference type="Pfam" id="PF01566">
    <property type="entry name" value="Nramp"/>
    <property type="match status" value="1"/>
</dbReference>
<dbReference type="EMBL" id="CAJHIA010000002">
    <property type="protein sequence ID" value="CAD6439866.1"/>
    <property type="molecule type" value="Genomic_DNA"/>
</dbReference>
<dbReference type="GO" id="GO:0005886">
    <property type="term" value="C:plasma membrane"/>
    <property type="evidence" value="ECO:0007669"/>
    <property type="project" value="TreeGrafter"/>
</dbReference>
<evidence type="ECO:0000256" key="3">
    <source>
        <dbReference type="ARBA" id="ARBA00022989"/>
    </source>
</evidence>
<dbReference type="PANTHER" id="PTHR11706">
    <property type="entry name" value="SOLUTE CARRIER PROTEIN FAMILY 11 MEMBER"/>
    <property type="match status" value="1"/>
</dbReference>
<dbReference type="AlphaFoldDB" id="A0A8H2VM17"/>
<protein>
    <submittedName>
        <fullName evidence="7">9110a504-beb8-4d8a-ad7a-9bbdd1962b6b</fullName>
    </submittedName>
</protein>
<proteinExistence type="inferred from homology"/>
<feature type="region of interest" description="Disordered" evidence="5">
    <location>
        <begin position="1"/>
        <end position="103"/>
    </location>
</feature>
<evidence type="ECO:0000256" key="5">
    <source>
        <dbReference type="SAM" id="MobiDB-lite"/>
    </source>
</evidence>
<keyword evidence="4 6" id="KW-0472">Membrane</keyword>
<evidence type="ECO:0000256" key="1">
    <source>
        <dbReference type="ARBA" id="ARBA00004141"/>
    </source>
</evidence>